<evidence type="ECO:0000256" key="1">
    <source>
        <dbReference type="SAM" id="MobiDB-lite"/>
    </source>
</evidence>
<name>A0ABQ8JWS0_DERPT</name>
<sequence>MNNHKWTDLEENRGQIPWRHRNGHANDQHEVPFDGLFDENNNRVEMPETRDSANDFLKKKLLTNIKARNSLKIDVQQNETQKLCTSTLYKQFT</sequence>
<gene>
    <name evidence="2" type="ORF">DERP_014314</name>
</gene>
<reference evidence="2 3" key="1">
    <citation type="journal article" date="2018" name="J. Allergy Clin. Immunol.">
        <title>High-quality assembly of Dermatophagoides pteronyssinus genome and transcriptome reveals a wide range of novel allergens.</title>
        <authorList>
            <person name="Liu X.Y."/>
            <person name="Yang K.Y."/>
            <person name="Wang M.Q."/>
            <person name="Kwok J.S."/>
            <person name="Zeng X."/>
            <person name="Yang Z."/>
            <person name="Xiao X.J."/>
            <person name="Lau C.P."/>
            <person name="Li Y."/>
            <person name="Huang Z.M."/>
            <person name="Ba J.G."/>
            <person name="Yim A.K."/>
            <person name="Ouyang C.Y."/>
            <person name="Ngai S.M."/>
            <person name="Chan T.F."/>
            <person name="Leung E.L."/>
            <person name="Liu L."/>
            <person name="Liu Z.G."/>
            <person name="Tsui S.K."/>
        </authorList>
    </citation>
    <scope>NUCLEOTIDE SEQUENCE [LARGE SCALE GENOMIC DNA]</scope>
    <source>
        <strain evidence="2">Derp</strain>
    </source>
</reference>
<keyword evidence="3" id="KW-1185">Reference proteome</keyword>
<dbReference type="EMBL" id="NJHN03000001">
    <property type="protein sequence ID" value="KAH9427055.1"/>
    <property type="molecule type" value="Genomic_DNA"/>
</dbReference>
<reference evidence="2 3" key="2">
    <citation type="journal article" date="2022" name="Mol. Biol. Evol.">
        <title>Comparative Genomics Reveals Insights into the Divergent Evolution of Astigmatic Mites and Household Pest Adaptations.</title>
        <authorList>
            <person name="Xiong Q."/>
            <person name="Wan A.T."/>
            <person name="Liu X."/>
            <person name="Fung C.S."/>
            <person name="Xiao X."/>
            <person name="Malainual N."/>
            <person name="Hou J."/>
            <person name="Wang L."/>
            <person name="Wang M."/>
            <person name="Yang K.Y."/>
            <person name="Cui Y."/>
            <person name="Leung E.L."/>
            <person name="Nong W."/>
            <person name="Shin S.K."/>
            <person name="Au S.W."/>
            <person name="Jeong K.Y."/>
            <person name="Chew F.T."/>
            <person name="Hui J.H."/>
            <person name="Leung T.F."/>
            <person name="Tungtrongchitr A."/>
            <person name="Zhong N."/>
            <person name="Liu Z."/>
            <person name="Tsui S.K."/>
        </authorList>
    </citation>
    <scope>NUCLEOTIDE SEQUENCE [LARGE SCALE GENOMIC DNA]</scope>
    <source>
        <strain evidence="2">Derp</strain>
    </source>
</reference>
<evidence type="ECO:0000313" key="2">
    <source>
        <dbReference type="EMBL" id="KAH9427055.1"/>
    </source>
</evidence>
<protein>
    <submittedName>
        <fullName evidence="2">Uncharacterized protein</fullName>
    </submittedName>
</protein>
<comment type="caution">
    <text evidence="2">The sequence shown here is derived from an EMBL/GenBank/DDBJ whole genome shotgun (WGS) entry which is preliminary data.</text>
</comment>
<dbReference type="Proteomes" id="UP000887458">
    <property type="component" value="Unassembled WGS sequence"/>
</dbReference>
<feature type="region of interest" description="Disordered" evidence="1">
    <location>
        <begin position="1"/>
        <end position="40"/>
    </location>
</feature>
<proteinExistence type="predicted"/>
<organism evidence="2 3">
    <name type="scientific">Dermatophagoides pteronyssinus</name>
    <name type="common">European house dust mite</name>
    <dbReference type="NCBI Taxonomy" id="6956"/>
    <lineage>
        <taxon>Eukaryota</taxon>
        <taxon>Metazoa</taxon>
        <taxon>Ecdysozoa</taxon>
        <taxon>Arthropoda</taxon>
        <taxon>Chelicerata</taxon>
        <taxon>Arachnida</taxon>
        <taxon>Acari</taxon>
        <taxon>Acariformes</taxon>
        <taxon>Sarcoptiformes</taxon>
        <taxon>Astigmata</taxon>
        <taxon>Psoroptidia</taxon>
        <taxon>Analgoidea</taxon>
        <taxon>Pyroglyphidae</taxon>
        <taxon>Dermatophagoidinae</taxon>
        <taxon>Dermatophagoides</taxon>
    </lineage>
</organism>
<feature type="compositionally biased region" description="Basic and acidic residues" evidence="1">
    <location>
        <begin position="1"/>
        <end position="13"/>
    </location>
</feature>
<evidence type="ECO:0000313" key="3">
    <source>
        <dbReference type="Proteomes" id="UP000887458"/>
    </source>
</evidence>
<accession>A0ABQ8JWS0</accession>